<comment type="caution">
    <text evidence="1">The sequence shown here is derived from an EMBL/GenBank/DDBJ whole genome shotgun (WGS) entry which is preliminary data.</text>
</comment>
<dbReference type="EMBL" id="LTDL01000011">
    <property type="protein sequence ID" value="OAG32188.1"/>
    <property type="molecule type" value="Genomic_DNA"/>
</dbReference>
<gene>
    <name evidence="1" type="ORF">NEDG_02107</name>
</gene>
<reference evidence="1 2" key="1">
    <citation type="submission" date="2016-02" db="EMBL/GenBank/DDBJ databases">
        <title>Discovery of a natural microsporidian pathogen with a broad tissue tropism in Caenorhabditis elegans.</title>
        <authorList>
            <person name="Luallen R.J."/>
            <person name="Reinke A.W."/>
            <person name="Tong L."/>
            <person name="Botts M.R."/>
            <person name="Felix M.-A."/>
            <person name="Troemel E.R."/>
        </authorList>
    </citation>
    <scope>NUCLEOTIDE SEQUENCE [LARGE SCALE GENOMIC DNA]</scope>
    <source>
        <strain evidence="1 2">JUm2807</strain>
    </source>
</reference>
<organism evidence="1 2">
    <name type="scientific">Nematocida displodere</name>
    <dbReference type="NCBI Taxonomy" id="1805483"/>
    <lineage>
        <taxon>Eukaryota</taxon>
        <taxon>Fungi</taxon>
        <taxon>Fungi incertae sedis</taxon>
        <taxon>Microsporidia</taxon>
        <taxon>Nematocida</taxon>
    </lineage>
</organism>
<protein>
    <submittedName>
        <fullName evidence="1">Uncharacterized protein</fullName>
    </submittedName>
</protein>
<proteinExistence type="predicted"/>
<name>A0A177EJY5_9MICR</name>
<sequence length="264" mass="30266">MIERNYGDVHSWNENMISGERVSGGGYKQSSGEVPADDLSLYEYILSHGHCPSPSHCIIDRLSKSRGLRETPLGPMLLVYPRDGGCVYFPPTRPGGAPPTFWRLTSICHPEIFDWCYHVRLQLRSGGFSNEAALNIIRQITPVDTHYLVGSFPFERVLETFIQCSFSDANKAELVRHLHSLYQKKYVLISDYQYQVYKTLKMLSIFDPQLCASAGMHYHLIFMNGLSLNTRNYLHATGHDKSIDDAVDFIQMHEFRICKWIRLV</sequence>
<dbReference type="Proteomes" id="UP000185944">
    <property type="component" value="Unassembled WGS sequence"/>
</dbReference>
<dbReference type="AlphaFoldDB" id="A0A177EJY5"/>
<dbReference type="RefSeq" id="XP_067545681.1">
    <property type="nucleotide sequence ID" value="XM_067689525.1"/>
</dbReference>
<dbReference type="VEuPathDB" id="MicrosporidiaDB:NEDG_02107"/>
<evidence type="ECO:0000313" key="1">
    <source>
        <dbReference type="EMBL" id="OAG32188.1"/>
    </source>
</evidence>
<dbReference type="GeneID" id="93648457"/>
<accession>A0A177EJY5</accession>
<evidence type="ECO:0000313" key="2">
    <source>
        <dbReference type="Proteomes" id="UP000185944"/>
    </source>
</evidence>
<keyword evidence="2" id="KW-1185">Reference proteome</keyword>